<dbReference type="InterPro" id="IPR046297">
    <property type="entry name" value="DUF6334"/>
</dbReference>
<dbReference type="OrthoDB" id="6399959at2"/>
<dbReference type="AlphaFoldDB" id="A0A5C8KCU4"/>
<evidence type="ECO:0000313" key="2">
    <source>
        <dbReference type="Proteomes" id="UP000321926"/>
    </source>
</evidence>
<dbReference type="EMBL" id="VRTY01000005">
    <property type="protein sequence ID" value="TXK52085.1"/>
    <property type="molecule type" value="Genomic_DNA"/>
</dbReference>
<comment type="caution">
    <text evidence="1">The sequence shown here is derived from an EMBL/GenBank/DDBJ whole genome shotgun (WGS) entry which is preliminary data.</text>
</comment>
<dbReference type="RefSeq" id="WP_147920113.1">
    <property type="nucleotide sequence ID" value="NZ_VRTY01000005.1"/>
</dbReference>
<reference evidence="1 2" key="1">
    <citation type="submission" date="2019-08" db="EMBL/GenBank/DDBJ databases">
        <authorList>
            <person name="Shi S."/>
        </authorList>
    </citation>
    <scope>NUCLEOTIDE SEQUENCE [LARGE SCALE GENOMIC DNA]</scope>
    <source>
        <strain evidence="1 2">GY10130</strain>
    </source>
</reference>
<proteinExistence type="predicted"/>
<dbReference type="Proteomes" id="UP000321926">
    <property type="component" value="Unassembled WGS sequence"/>
</dbReference>
<gene>
    <name evidence="1" type="ORF">FVR03_02140</name>
</gene>
<evidence type="ECO:0000313" key="1">
    <source>
        <dbReference type="EMBL" id="TXK52085.1"/>
    </source>
</evidence>
<dbReference type="Pfam" id="PF19860">
    <property type="entry name" value="DUF6334"/>
    <property type="match status" value="1"/>
</dbReference>
<protein>
    <submittedName>
        <fullName evidence="1">Uncharacterized protein</fullName>
    </submittedName>
</protein>
<sequence>MASEADLDELTGKEVTKAYALLDPETNWIVHTVFQVEELYLVITIEPDLDEVIIDVLTAATLATTINHDKLLQKPIANQKKSIAYIWRLTNQRGYQDGVQIEFDDFHRLNVQVMAEGSRLLLTVFNRT</sequence>
<accession>A0A5C8KCU4</accession>
<organism evidence="1 2">
    <name type="scientific">Pontibacter qinzhouensis</name>
    <dbReference type="NCBI Taxonomy" id="2603253"/>
    <lineage>
        <taxon>Bacteria</taxon>
        <taxon>Pseudomonadati</taxon>
        <taxon>Bacteroidota</taxon>
        <taxon>Cytophagia</taxon>
        <taxon>Cytophagales</taxon>
        <taxon>Hymenobacteraceae</taxon>
        <taxon>Pontibacter</taxon>
    </lineage>
</organism>
<keyword evidence="2" id="KW-1185">Reference proteome</keyword>
<name>A0A5C8KCU4_9BACT</name>